<dbReference type="GO" id="GO:0005789">
    <property type="term" value="C:endoplasmic reticulum membrane"/>
    <property type="evidence" value="ECO:0007669"/>
    <property type="project" value="TreeGrafter"/>
</dbReference>
<evidence type="ECO:0000256" key="1">
    <source>
        <dbReference type="SAM" id="Phobius"/>
    </source>
</evidence>
<dbReference type="PANTHER" id="PTHR28022:SF1">
    <property type="entry name" value="GPI MANNOSYLTRANSFERASE 2 SUBUNIT PGA1"/>
    <property type="match status" value="1"/>
</dbReference>
<keyword evidence="1" id="KW-0812">Transmembrane</keyword>
<proteinExistence type="predicted"/>
<dbReference type="AlphaFoldDB" id="A0A286UTH6"/>
<protein>
    <submittedName>
        <fullName evidence="2">Uncharacterized protein</fullName>
    </submittedName>
</protein>
<keyword evidence="3" id="KW-1185">Reference proteome</keyword>
<feature type="transmembrane region" description="Helical" evidence="1">
    <location>
        <begin position="97"/>
        <end position="117"/>
    </location>
</feature>
<keyword evidence="1" id="KW-1133">Transmembrane helix</keyword>
<dbReference type="EMBL" id="NBII01000002">
    <property type="protein sequence ID" value="PAV22822.1"/>
    <property type="molecule type" value="Genomic_DNA"/>
</dbReference>
<reference evidence="2 3" key="1">
    <citation type="journal article" date="2017" name="Mol. Ecol.">
        <title>Comparative and population genomic landscape of Phellinus noxius: A hypervariable fungus causing root rot in trees.</title>
        <authorList>
            <person name="Chung C.L."/>
            <person name="Lee T.J."/>
            <person name="Akiba M."/>
            <person name="Lee H.H."/>
            <person name="Kuo T.H."/>
            <person name="Liu D."/>
            <person name="Ke H.M."/>
            <person name="Yokoi T."/>
            <person name="Roa M.B."/>
            <person name="Lu M.J."/>
            <person name="Chang Y.Y."/>
            <person name="Ann P.J."/>
            <person name="Tsai J.N."/>
            <person name="Chen C.Y."/>
            <person name="Tzean S.S."/>
            <person name="Ota Y."/>
            <person name="Hattori T."/>
            <person name="Sahashi N."/>
            <person name="Liou R.F."/>
            <person name="Kikuchi T."/>
            <person name="Tsai I.J."/>
        </authorList>
    </citation>
    <scope>NUCLEOTIDE SEQUENCE [LARGE SCALE GENOMIC DNA]</scope>
    <source>
        <strain evidence="2 3">FFPRI411160</strain>
    </source>
</reference>
<dbReference type="PANTHER" id="PTHR28022">
    <property type="entry name" value="GPI MANNOSYLTRANSFERASE 2 SUBUNIT PGA1"/>
    <property type="match status" value="1"/>
</dbReference>
<sequence length="344" mass="38092">MQTTRYSNTWSGIGSETLLKSGGHGYSESPLDSEVKFGSVPIKSCSVLNLSQYRMIVMHIPVPPQYSLNTISLSRLLRISGFGNNVGLSVQYSMRRISSVITTTVAFIVLLVLGAGANTEIRNFDAPTSGFVITKDEQRTFETQLGQRGGEIVRVLRTGDGENLLNVRALRKEAERESEVESALWLKLELDTSAKHTIRVSWPAFYPTDFDVSLYRTSEELLVLSQRLGLATKATYNETYQSLGRDDQDVSCVYARIQATHTGIMDPRKAASSLNHNYNDLVPIIVVIEPLLLGGLPHSLIPSIIAIVLLVVGATFALSPILRFLDSVAREAQKEMSRDKERKE</sequence>
<name>A0A286UTH6_9AGAM</name>
<organism evidence="2 3">
    <name type="scientific">Pyrrhoderma noxium</name>
    <dbReference type="NCBI Taxonomy" id="2282107"/>
    <lineage>
        <taxon>Eukaryota</taxon>
        <taxon>Fungi</taxon>
        <taxon>Dikarya</taxon>
        <taxon>Basidiomycota</taxon>
        <taxon>Agaricomycotina</taxon>
        <taxon>Agaricomycetes</taxon>
        <taxon>Hymenochaetales</taxon>
        <taxon>Hymenochaetaceae</taxon>
        <taxon>Pyrrhoderma</taxon>
    </lineage>
</organism>
<dbReference type="GO" id="GO:0006506">
    <property type="term" value="P:GPI anchor biosynthetic process"/>
    <property type="evidence" value="ECO:0007669"/>
    <property type="project" value="TreeGrafter"/>
</dbReference>
<comment type="caution">
    <text evidence="2">The sequence shown here is derived from an EMBL/GenBank/DDBJ whole genome shotgun (WGS) entry which is preliminary data.</text>
</comment>
<dbReference type="STRING" id="2282107.A0A286UTH6"/>
<dbReference type="OrthoDB" id="3360032at2759"/>
<dbReference type="InParanoid" id="A0A286UTH6"/>
<dbReference type="GO" id="GO:0000030">
    <property type="term" value="F:mannosyltransferase activity"/>
    <property type="evidence" value="ECO:0007669"/>
    <property type="project" value="TreeGrafter"/>
</dbReference>
<evidence type="ECO:0000313" key="2">
    <source>
        <dbReference type="EMBL" id="PAV22822.1"/>
    </source>
</evidence>
<keyword evidence="1" id="KW-0472">Membrane</keyword>
<dbReference type="InterPro" id="IPR019433">
    <property type="entry name" value="GPI_ManTrfase_II_coact_Pga1"/>
</dbReference>
<accession>A0A286UTH6</accession>
<dbReference type="GO" id="GO:0031501">
    <property type="term" value="C:mannosyltransferase complex"/>
    <property type="evidence" value="ECO:0007669"/>
    <property type="project" value="TreeGrafter"/>
</dbReference>
<feature type="transmembrane region" description="Helical" evidence="1">
    <location>
        <begin position="300"/>
        <end position="325"/>
    </location>
</feature>
<dbReference type="Proteomes" id="UP000217199">
    <property type="component" value="Unassembled WGS sequence"/>
</dbReference>
<gene>
    <name evidence="2" type="ORF">PNOK_0277900</name>
</gene>
<evidence type="ECO:0000313" key="3">
    <source>
        <dbReference type="Proteomes" id="UP000217199"/>
    </source>
</evidence>